<comment type="caution">
    <text evidence="4">The sequence shown here is derived from an EMBL/GenBank/DDBJ whole genome shotgun (WGS) entry which is preliminary data.</text>
</comment>
<sequence>MKYAFFPDLAVRNPTFSHVHYFSSADFDQLLQQDMFRAALYLASADFYSELEKRGFEYEKLSNAQKNTLRKYFNRACFRPTPFGAFSSITSVGWTGAEDGIRFREEKVNTHLKLDYQPSLKLCEKILETEAGGMMRYRTNASLYKIFQHFRYIKYSVDDQQLKRSFSIISLMENEMISKVVDFCKSGRLQSEITGFLLEKTRYDRNVIESFVEQLIGEQIILPEWGGNITGEGCLEELLEHLSVQGLQSERIESVRSVLSEINMAAGQPQYLQACRQQLGMLLDETEMGKNIFYAVTERNNAEGGINNKYQQMILDGLYCLDKLVPFYGNTELENFKQAFTAKFEGREIPLLVALDPEAGIGYENQEAIVYGEGALLKDIHFDSVNQEREEYLQWTAGHALLLNKLHQQHENRDYRQLLLTEEDIAVIKPSGRDYELPPSISTIFRIHNEFVYLESAGGASATSLIGRFSSFGDNFLSMARKIAEREQSLNKNVIFAEIAHICDMHAANINRRKHIRQYELPVVTVSTLGEEQQLALSDIFISVRNNEIILRSKKLNAVIIPRLSSAFNHRNGSLPLFRFLCDLQYQGLKSSFKLELNNFFPGLRFYPRVVYKQTILSLATWYLSASDFSFLRTTDPARWYEQFNKLATSINLPRYFALTQYDNHLVFDRNDHEEVLLFLDAVRNYDSLTLTEFLMNEENGDRVTDSRGNPLISQYIAPLYLNDAVYNQPHNPGFGEQQETNADPAAGTDWLYFKIYCHPVKANELLCDVLMPLLNMVRHTNFVDKWFYIRYTDPDHHIRLRMHMLNGQSDILIALFSKTLKGLLDDRKIERYHLDTYTRELDRYAPASIEDIETFFFASSFFTVHYINSGMKGESRHSYDLDIIMLALEDIQNAFELTLEQRALLFEELYTGFYREFGETRNLKKSLEKKYHELRKEMNVIYENLGQLKESQGIHCSQLFEATKTVADKVAIMQDVRVEKLIGDMIHMHLNRLFVQNPRQQELIIYYLLYKHYTAMVYRKQLSR</sequence>
<dbReference type="NCBIfam" id="TIGR03891">
    <property type="entry name" value="thiopep_ocin"/>
    <property type="match status" value="1"/>
</dbReference>
<name>A0A7K1UAV5_9BACT</name>
<gene>
    <name evidence="4" type="ORF">GO493_24295</name>
</gene>
<evidence type="ECO:0000313" key="5">
    <source>
        <dbReference type="Proteomes" id="UP000461730"/>
    </source>
</evidence>
<feature type="domain" description="Thiopeptide-type bacteriocin biosynthesis" evidence="3">
    <location>
        <begin position="751"/>
        <end position="1014"/>
    </location>
</feature>
<feature type="domain" description="Lantibiotic dehydratase N-terminal" evidence="2">
    <location>
        <begin position="33"/>
        <end position="676"/>
    </location>
</feature>
<protein>
    <recommendedName>
        <fullName evidence="6">Lantibiotic dehydratase</fullName>
    </recommendedName>
</protein>
<evidence type="ECO:0000259" key="3">
    <source>
        <dbReference type="Pfam" id="PF14028"/>
    </source>
</evidence>
<dbReference type="AlphaFoldDB" id="A0A7K1UAV5"/>
<dbReference type="EMBL" id="WRXN01000013">
    <property type="protein sequence ID" value="MVT11408.1"/>
    <property type="molecule type" value="Genomic_DNA"/>
</dbReference>
<keyword evidence="5" id="KW-1185">Reference proteome</keyword>
<accession>A0A7K1UAV5</accession>
<dbReference type="InterPro" id="IPR023809">
    <property type="entry name" value="Thiopep_bacteriocin_synth_dom"/>
</dbReference>
<evidence type="ECO:0000313" key="4">
    <source>
        <dbReference type="EMBL" id="MVT11408.1"/>
    </source>
</evidence>
<dbReference type="Pfam" id="PF14028">
    <property type="entry name" value="Lant_dehydr_C"/>
    <property type="match status" value="1"/>
</dbReference>
<feature type="coiled-coil region" evidence="1">
    <location>
        <begin position="918"/>
        <end position="945"/>
    </location>
</feature>
<dbReference type="Pfam" id="PF04738">
    <property type="entry name" value="Lant_dehydr_N"/>
    <property type="match status" value="1"/>
</dbReference>
<evidence type="ECO:0000256" key="1">
    <source>
        <dbReference type="SAM" id="Coils"/>
    </source>
</evidence>
<proteinExistence type="predicted"/>
<evidence type="ECO:0008006" key="6">
    <source>
        <dbReference type="Google" id="ProtNLM"/>
    </source>
</evidence>
<keyword evidence="1" id="KW-0175">Coiled coil</keyword>
<dbReference type="RefSeq" id="WP_157308835.1">
    <property type="nucleotide sequence ID" value="NZ_WRXN01000013.1"/>
</dbReference>
<evidence type="ECO:0000259" key="2">
    <source>
        <dbReference type="Pfam" id="PF04738"/>
    </source>
</evidence>
<organism evidence="4 5">
    <name type="scientific">Chitinophaga tropicalis</name>
    <dbReference type="NCBI Taxonomy" id="2683588"/>
    <lineage>
        <taxon>Bacteria</taxon>
        <taxon>Pseudomonadati</taxon>
        <taxon>Bacteroidota</taxon>
        <taxon>Chitinophagia</taxon>
        <taxon>Chitinophagales</taxon>
        <taxon>Chitinophagaceae</taxon>
        <taxon>Chitinophaga</taxon>
    </lineage>
</organism>
<dbReference type="InterPro" id="IPR006827">
    <property type="entry name" value="Lant_deHydtase_N"/>
</dbReference>
<dbReference type="Proteomes" id="UP000461730">
    <property type="component" value="Unassembled WGS sequence"/>
</dbReference>
<reference evidence="4 5" key="1">
    <citation type="submission" date="2019-12" db="EMBL/GenBank/DDBJ databases">
        <title>Chitinophaga sp. strain ysch24 (GDMCC 1.1355), whole genome shotgun sequence.</title>
        <authorList>
            <person name="Zhang X."/>
        </authorList>
    </citation>
    <scope>NUCLEOTIDE SEQUENCE [LARGE SCALE GENOMIC DNA]</scope>
    <source>
        <strain evidence="5">ysch24</strain>
    </source>
</reference>